<reference evidence="9" key="1">
    <citation type="submission" date="2017-03" db="EMBL/GenBank/DDBJ databases">
        <title>Novel pathways for hydrocarbon cycling and metabolic interdependencies in hydrothermal sediment communities.</title>
        <authorList>
            <person name="Dombrowski N."/>
            <person name="Seitz K."/>
            <person name="Teske A."/>
            <person name="Baker B."/>
        </authorList>
    </citation>
    <scope>NUCLEOTIDE SEQUENCE [LARGE SCALE GENOMIC DNA]</scope>
</reference>
<comment type="caution">
    <text evidence="8">The sequence shown here is derived from an EMBL/GenBank/DDBJ whole genome shotgun (WGS) entry which is preliminary data.</text>
</comment>
<dbReference type="InterPro" id="IPR017861">
    <property type="entry name" value="KAE1/TsaD"/>
</dbReference>
<keyword evidence="5" id="KW-0012">Acyltransferase</keyword>
<dbReference type="EC" id="2.3.1.234" evidence="1"/>
<dbReference type="GO" id="GO:0061711">
    <property type="term" value="F:tRNA N(6)-L-threonylcarbamoyladenine synthase activity"/>
    <property type="evidence" value="ECO:0007669"/>
    <property type="project" value="UniProtKB-EC"/>
</dbReference>
<gene>
    <name evidence="8" type="ORF">B6D57_01965</name>
</gene>
<keyword evidence="4" id="KW-0479">Metal-binding</keyword>
<dbReference type="Pfam" id="PF00814">
    <property type="entry name" value="TsaD"/>
    <property type="match status" value="1"/>
</dbReference>
<proteinExistence type="inferred from homology"/>
<feature type="non-terminal residue" evidence="8">
    <location>
        <position position="1"/>
    </location>
</feature>
<dbReference type="GO" id="GO:0002949">
    <property type="term" value="P:tRNA threonylcarbamoyladenosine modification"/>
    <property type="evidence" value="ECO:0007669"/>
    <property type="project" value="InterPro"/>
</dbReference>
<dbReference type="InterPro" id="IPR022450">
    <property type="entry name" value="TsaD"/>
</dbReference>
<dbReference type="Proteomes" id="UP000192611">
    <property type="component" value="Unassembled WGS sequence"/>
</dbReference>
<evidence type="ECO:0000256" key="3">
    <source>
        <dbReference type="ARBA" id="ARBA00022694"/>
    </source>
</evidence>
<dbReference type="PANTHER" id="PTHR11735">
    <property type="entry name" value="TRNA N6-ADENOSINE THREONYLCARBAMOYLTRANSFERASE"/>
    <property type="match status" value="1"/>
</dbReference>
<dbReference type="PRINTS" id="PR00789">
    <property type="entry name" value="OSIALOPTASE"/>
</dbReference>
<evidence type="ECO:0000256" key="4">
    <source>
        <dbReference type="ARBA" id="ARBA00022723"/>
    </source>
</evidence>
<dbReference type="InterPro" id="IPR043129">
    <property type="entry name" value="ATPase_NBD"/>
</dbReference>
<keyword evidence="3" id="KW-0819">tRNA processing</keyword>
<dbReference type="SUPFAM" id="SSF53067">
    <property type="entry name" value="Actin-like ATPase domain"/>
    <property type="match status" value="2"/>
</dbReference>
<evidence type="ECO:0000313" key="8">
    <source>
        <dbReference type="EMBL" id="OQX90820.1"/>
    </source>
</evidence>
<dbReference type="NCBIfam" id="TIGR03723">
    <property type="entry name" value="T6A_TsaD_YgjD"/>
    <property type="match status" value="1"/>
</dbReference>
<evidence type="ECO:0000256" key="2">
    <source>
        <dbReference type="ARBA" id="ARBA00022679"/>
    </source>
</evidence>
<dbReference type="HAMAP" id="MF_01445">
    <property type="entry name" value="TsaD"/>
    <property type="match status" value="1"/>
</dbReference>
<organism evidence="8 9">
    <name type="scientific">Candidatus Coatesbacteria bacterium 4484_99</name>
    <dbReference type="NCBI Taxonomy" id="1970774"/>
    <lineage>
        <taxon>Bacteria</taxon>
        <taxon>Candidatus Coatesiibacteriota</taxon>
    </lineage>
</organism>
<evidence type="ECO:0000313" key="9">
    <source>
        <dbReference type="Proteomes" id="UP000192611"/>
    </source>
</evidence>
<dbReference type="InterPro" id="IPR000905">
    <property type="entry name" value="Gcp-like_dom"/>
</dbReference>
<dbReference type="Gene3D" id="3.30.420.40">
    <property type="match status" value="2"/>
</dbReference>
<dbReference type="NCBIfam" id="TIGR00329">
    <property type="entry name" value="gcp_kae1"/>
    <property type="match status" value="1"/>
</dbReference>
<dbReference type="AlphaFoldDB" id="A0A1W9S3D4"/>
<evidence type="ECO:0000256" key="6">
    <source>
        <dbReference type="ARBA" id="ARBA00048117"/>
    </source>
</evidence>
<evidence type="ECO:0000256" key="5">
    <source>
        <dbReference type="ARBA" id="ARBA00023315"/>
    </source>
</evidence>
<accession>A0A1W9S3D4</accession>
<protein>
    <recommendedName>
        <fullName evidence="1">N(6)-L-threonylcarbamoyladenine synthase</fullName>
        <ecNumber evidence="1">2.3.1.234</ecNumber>
    </recommendedName>
</protein>
<comment type="catalytic activity">
    <reaction evidence="6">
        <text>L-threonylcarbamoyladenylate + adenosine(37) in tRNA = N(6)-L-threonylcarbamoyladenosine(37) in tRNA + AMP + H(+)</text>
        <dbReference type="Rhea" id="RHEA:37059"/>
        <dbReference type="Rhea" id="RHEA-COMP:10162"/>
        <dbReference type="Rhea" id="RHEA-COMP:10163"/>
        <dbReference type="ChEBI" id="CHEBI:15378"/>
        <dbReference type="ChEBI" id="CHEBI:73682"/>
        <dbReference type="ChEBI" id="CHEBI:74411"/>
        <dbReference type="ChEBI" id="CHEBI:74418"/>
        <dbReference type="ChEBI" id="CHEBI:456215"/>
        <dbReference type="EC" id="2.3.1.234"/>
    </reaction>
</comment>
<dbReference type="PANTHER" id="PTHR11735:SF6">
    <property type="entry name" value="TRNA N6-ADENOSINE THREONYLCARBAMOYLTRANSFERASE, MITOCHONDRIAL"/>
    <property type="match status" value="1"/>
</dbReference>
<sequence>ELISNVVSSQIDIHSEYGGVVPELAARKHLEVLPTALVKATEPIDGLENIGAVCVTYGPGLVGSLLCGLSFAKGLSFSLSIPIIGVNHLEGHIFSLNIGRNGPRPPYLIAILTGGHTLIVLVKKMGDYRVIGRTLDDAIGEAFDKVARLLGFSYPGGPHIEKAASEADMAVEFPHPMSGRDTYDMSYSGLKTAVMNYVKKIDKKKLKYEVNMIARGFQESAFDTILTRIRRAIDEFKVKRWGIVGGVIANKRLRELANNLAKDTETELYLPEIEFAGDNGAMIALCGAFNLDRGKKDNLGLATYPNLPLCEKPSEKMFRR</sequence>
<evidence type="ECO:0000256" key="1">
    <source>
        <dbReference type="ARBA" id="ARBA00012156"/>
    </source>
</evidence>
<dbReference type="GO" id="GO:0046872">
    <property type="term" value="F:metal ion binding"/>
    <property type="evidence" value="ECO:0007669"/>
    <property type="project" value="UniProtKB-KW"/>
</dbReference>
<feature type="domain" description="Gcp-like" evidence="7">
    <location>
        <begin position="1"/>
        <end position="284"/>
    </location>
</feature>
<evidence type="ECO:0000259" key="7">
    <source>
        <dbReference type="Pfam" id="PF00814"/>
    </source>
</evidence>
<name>A0A1W9S3D4_9BACT</name>
<keyword evidence="2 8" id="KW-0808">Transferase</keyword>
<dbReference type="EMBL" id="NATQ01000026">
    <property type="protein sequence ID" value="OQX90820.1"/>
    <property type="molecule type" value="Genomic_DNA"/>
</dbReference>